<keyword evidence="3" id="KW-1185">Reference proteome</keyword>
<proteinExistence type="predicted"/>
<accession>A0ABQ9CS75</accession>
<protein>
    <submittedName>
        <fullName evidence="2">Uncharacterized protein</fullName>
    </submittedName>
</protein>
<comment type="caution">
    <text evidence="2">The sequence shown here is derived from an EMBL/GenBank/DDBJ whole genome shotgun (WGS) entry which is preliminary data.</text>
</comment>
<evidence type="ECO:0000313" key="2">
    <source>
        <dbReference type="EMBL" id="KAJ7405321.1"/>
    </source>
</evidence>
<dbReference type="Proteomes" id="UP001145742">
    <property type="component" value="Unassembled WGS sequence"/>
</dbReference>
<sequence>MKNKEFSSKEKYNLATETIRMLSEEQYDLILEQVRIVFKPFPKTAWQGKIPEEGNEYVQRSRLHVIQNAKMVGNASDLENADVHQGMGVDTVTKQFVLKVVGIMELAWLLGFVAVQLDGLVEHVT</sequence>
<name>A0ABQ9CS75_9PASS</name>
<feature type="transmembrane region" description="Helical" evidence="1">
    <location>
        <begin position="96"/>
        <end position="117"/>
    </location>
</feature>
<reference evidence="2" key="1">
    <citation type="submission" date="2019-10" db="EMBL/GenBank/DDBJ databases">
        <authorList>
            <person name="Soares A.E.R."/>
            <person name="Aleixo A."/>
            <person name="Schneider P."/>
            <person name="Miyaki C.Y."/>
            <person name="Schneider M.P."/>
            <person name="Mello C."/>
            <person name="Vasconcelos A.T.R."/>
        </authorList>
    </citation>
    <scope>NUCLEOTIDE SEQUENCE</scope>
    <source>
        <tissue evidence="2">Muscle</tissue>
    </source>
</reference>
<organism evidence="2 3">
    <name type="scientific">Willisornis vidua</name>
    <name type="common">Xingu scale-backed antbird</name>
    <dbReference type="NCBI Taxonomy" id="1566151"/>
    <lineage>
        <taxon>Eukaryota</taxon>
        <taxon>Metazoa</taxon>
        <taxon>Chordata</taxon>
        <taxon>Craniata</taxon>
        <taxon>Vertebrata</taxon>
        <taxon>Euteleostomi</taxon>
        <taxon>Archelosauria</taxon>
        <taxon>Archosauria</taxon>
        <taxon>Dinosauria</taxon>
        <taxon>Saurischia</taxon>
        <taxon>Theropoda</taxon>
        <taxon>Coelurosauria</taxon>
        <taxon>Aves</taxon>
        <taxon>Neognathae</taxon>
        <taxon>Neoaves</taxon>
        <taxon>Telluraves</taxon>
        <taxon>Australaves</taxon>
        <taxon>Passeriformes</taxon>
        <taxon>Thamnophilidae</taxon>
        <taxon>Willisornis</taxon>
    </lineage>
</organism>
<dbReference type="EMBL" id="WHWB01034716">
    <property type="protein sequence ID" value="KAJ7405321.1"/>
    <property type="molecule type" value="Genomic_DNA"/>
</dbReference>
<gene>
    <name evidence="2" type="ORF">WISP_140353</name>
</gene>
<keyword evidence="1" id="KW-1133">Transmembrane helix</keyword>
<evidence type="ECO:0000313" key="3">
    <source>
        <dbReference type="Proteomes" id="UP001145742"/>
    </source>
</evidence>
<evidence type="ECO:0000256" key="1">
    <source>
        <dbReference type="SAM" id="Phobius"/>
    </source>
</evidence>
<keyword evidence="1" id="KW-0812">Transmembrane</keyword>
<keyword evidence="1" id="KW-0472">Membrane</keyword>